<dbReference type="KEGG" id="pna:Pnap_3334"/>
<dbReference type="PANTHER" id="PTHR30629:SF2">
    <property type="entry name" value="PROPHAGE INTEGRASE INTS-RELATED"/>
    <property type="match status" value="1"/>
</dbReference>
<dbReference type="eggNOG" id="COG0582">
    <property type="taxonomic scope" value="Bacteria"/>
</dbReference>
<organism evidence="8 9">
    <name type="scientific">Polaromonas naphthalenivorans (strain CJ2)</name>
    <dbReference type="NCBI Taxonomy" id="365044"/>
    <lineage>
        <taxon>Bacteria</taxon>
        <taxon>Pseudomonadati</taxon>
        <taxon>Pseudomonadota</taxon>
        <taxon>Betaproteobacteria</taxon>
        <taxon>Burkholderiales</taxon>
        <taxon>Comamonadaceae</taxon>
        <taxon>Polaromonas</taxon>
    </lineage>
</organism>
<dbReference type="InterPro" id="IPR013762">
    <property type="entry name" value="Integrase-like_cat_sf"/>
</dbReference>
<sequence>MPKLPRELSPIEIGRLKSEGVYAVGGVPGLYLQIIGGSRAWVLRFVVGTRRRRMGLGGFPAVTLAQARDKARAARELMDQGIDPIQSREAVMHKAAAARARALTFSKASEQFIAAREAEWRNAKHRQQWENSLATYANPFIGEMAVSEIGQEDILKVLEPIWRTKTETASRVRGRIEQILDWAAVRGHRRGENPARWTGHLDKLLPKPSKIAKVEHHPAVEIGEAQAVVRRIEACAGMGARALLYQVLTATRSGEVRGTLWQEIDLDAGVWNIPESRMKAHKPHRVSLSKQAVQLLRLQPRFEDCELVFPSTKMTPLSDMSLTAVMRRLKLDAVPHGFRSTFSDWAAECTSYPRDLVEMALAHAIDSKVEAAYRRGDMLAKRAALMQAWADYCLPQPG</sequence>
<dbReference type="Gene3D" id="3.30.160.390">
    <property type="entry name" value="Integrase, DNA-binding domain"/>
    <property type="match status" value="1"/>
</dbReference>
<evidence type="ECO:0000259" key="6">
    <source>
        <dbReference type="PROSITE" id="PS51898"/>
    </source>
</evidence>
<evidence type="ECO:0000256" key="5">
    <source>
        <dbReference type="PROSITE-ProRule" id="PRU01248"/>
    </source>
</evidence>
<dbReference type="RefSeq" id="WP_011802702.1">
    <property type="nucleotide sequence ID" value="NC_008781.1"/>
</dbReference>
<dbReference type="Gene3D" id="1.10.150.130">
    <property type="match status" value="1"/>
</dbReference>
<reference evidence="9" key="1">
    <citation type="journal article" date="2009" name="Environ. Microbiol.">
        <title>The genome of Polaromonas naphthalenivorans strain CJ2, isolated from coal tar-contaminated sediment, reveals physiological and metabolic versatility and evolution through extensive horizontal gene transfer.</title>
        <authorList>
            <person name="Yagi J.M."/>
            <person name="Sims D."/>
            <person name="Brettin T."/>
            <person name="Bruce D."/>
            <person name="Madsen E.L."/>
        </authorList>
    </citation>
    <scope>NUCLEOTIDE SEQUENCE [LARGE SCALE GENOMIC DNA]</scope>
    <source>
        <strain evidence="9">CJ2</strain>
    </source>
</reference>
<dbReference type="InterPro" id="IPR050808">
    <property type="entry name" value="Phage_Integrase"/>
</dbReference>
<dbReference type="Pfam" id="PF22022">
    <property type="entry name" value="Phage_int_M"/>
    <property type="match status" value="1"/>
</dbReference>
<dbReference type="Proteomes" id="UP000000644">
    <property type="component" value="Chromosome"/>
</dbReference>
<dbReference type="GO" id="GO:0015074">
    <property type="term" value="P:DNA integration"/>
    <property type="evidence" value="ECO:0007669"/>
    <property type="project" value="UniProtKB-KW"/>
</dbReference>
<dbReference type="InterPro" id="IPR038488">
    <property type="entry name" value="Integrase_DNA-bd_sf"/>
</dbReference>
<keyword evidence="3 5" id="KW-0238">DNA-binding</keyword>
<evidence type="ECO:0000313" key="9">
    <source>
        <dbReference type="Proteomes" id="UP000000644"/>
    </source>
</evidence>
<dbReference type="GO" id="GO:0003677">
    <property type="term" value="F:DNA binding"/>
    <property type="evidence" value="ECO:0007669"/>
    <property type="project" value="UniProtKB-UniRule"/>
</dbReference>
<dbReference type="Pfam" id="PF13356">
    <property type="entry name" value="Arm-DNA-bind_3"/>
    <property type="match status" value="1"/>
</dbReference>
<dbReference type="EMBL" id="CP000529">
    <property type="protein sequence ID" value="ABM38631.1"/>
    <property type="molecule type" value="Genomic_DNA"/>
</dbReference>
<comment type="similarity">
    <text evidence="1">Belongs to the 'phage' integrase family.</text>
</comment>
<dbReference type="InterPro" id="IPR025166">
    <property type="entry name" value="Integrase_DNA_bind_dom"/>
</dbReference>
<dbReference type="AlphaFoldDB" id="A1VSK3"/>
<evidence type="ECO:0000256" key="1">
    <source>
        <dbReference type="ARBA" id="ARBA00008857"/>
    </source>
</evidence>
<evidence type="ECO:0000259" key="7">
    <source>
        <dbReference type="PROSITE" id="PS51900"/>
    </source>
</evidence>
<keyword evidence="9" id="KW-1185">Reference proteome</keyword>
<evidence type="ECO:0000256" key="3">
    <source>
        <dbReference type="ARBA" id="ARBA00023125"/>
    </source>
</evidence>
<dbReference type="PANTHER" id="PTHR30629">
    <property type="entry name" value="PROPHAGE INTEGRASE"/>
    <property type="match status" value="1"/>
</dbReference>
<dbReference type="InterPro" id="IPR011010">
    <property type="entry name" value="DNA_brk_join_enz"/>
</dbReference>
<evidence type="ECO:0000256" key="4">
    <source>
        <dbReference type="ARBA" id="ARBA00023172"/>
    </source>
</evidence>
<dbReference type="InterPro" id="IPR044068">
    <property type="entry name" value="CB"/>
</dbReference>
<dbReference type="OrthoDB" id="9775880at2"/>
<feature type="domain" description="Core-binding (CB)" evidence="7">
    <location>
        <begin position="103"/>
        <end position="184"/>
    </location>
</feature>
<dbReference type="PROSITE" id="PS51900">
    <property type="entry name" value="CB"/>
    <property type="match status" value="1"/>
</dbReference>
<keyword evidence="4" id="KW-0233">DNA recombination</keyword>
<feature type="domain" description="Tyr recombinase" evidence="6">
    <location>
        <begin position="216"/>
        <end position="386"/>
    </location>
</feature>
<dbReference type="Pfam" id="PF00589">
    <property type="entry name" value="Phage_integrase"/>
    <property type="match status" value="1"/>
</dbReference>
<dbReference type="PROSITE" id="PS51898">
    <property type="entry name" value="TYR_RECOMBINASE"/>
    <property type="match status" value="1"/>
</dbReference>
<dbReference type="HOGENOM" id="CLU_027562_0_2_4"/>
<evidence type="ECO:0000256" key="2">
    <source>
        <dbReference type="ARBA" id="ARBA00022908"/>
    </source>
</evidence>
<name>A1VSK3_POLNA</name>
<dbReference type="InterPro" id="IPR002104">
    <property type="entry name" value="Integrase_catalytic"/>
</dbReference>
<dbReference type="InterPro" id="IPR010998">
    <property type="entry name" value="Integrase_recombinase_N"/>
</dbReference>
<dbReference type="Gene3D" id="1.10.443.10">
    <property type="entry name" value="Intergrase catalytic core"/>
    <property type="match status" value="1"/>
</dbReference>
<evidence type="ECO:0000313" key="8">
    <source>
        <dbReference type="EMBL" id="ABM38631.1"/>
    </source>
</evidence>
<protein>
    <submittedName>
        <fullName evidence="8">Phage integrase family protein</fullName>
    </submittedName>
</protein>
<gene>
    <name evidence="8" type="ordered locus">Pnap_3334</name>
</gene>
<dbReference type="GO" id="GO:0006310">
    <property type="term" value="P:DNA recombination"/>
    <property type="evidence" value="ECO:0007669"/>
    <property type="project" value="UniProtKB-KW"/>
</dbReference>
<dbReference type="InterPro" id="IPR053876">
    <property type="entry name" value="Phage_int_M"/>
</dbReference>
<dbReference type="CDD" id="cd00801">
    <property type="entry name" value="INT_P4_C"/>
    <property type="match status" value="1"/>
</dbReference>
<proteinExistence type="inferred from homology"/>
<accession>A1VSK3</accession>
<dbReference type="SUPFAM" id="SSF56349">
    <property type="entry name" value="DNA breaking-rejoining enzymes"/>
    <property type="match status" value="1"/>
</dbReference>
<keyword evidence="2" id="KW-0229">DNA integration</keyword>